<proteinExistence type="predicted"/>
<keyword evidence="2" id="KW-1185">Reference proteome</keyword>
<accession>A0ABW1KUF4</accession>
<reference evidence="2" key="1">
    <citation type="journal article" date="2019" name="Int. J. Syst. Evol. Microbiol.">
        <title>The Global Catalogue of Microorganisms (GCM) 10K type strain sequencing project: providing services to taxonomists for standard genome sequencing and annotation.</title>
        <authorList>
            <consortium name="The Broad Institute Genomics Platform"/>
            <consortium name="The Broad Institute Genome Sequencing Center for Infectious Disease"/>
            <person name="Wu L."/>
            <person name="Ma J."/>
        </authorList>
    </citation>
    <scope>NUCLEOTIDE SEQUENCE [LARGE SCALE GENOMIC DNA]</scope>
    <source>
        <strain evidence="2">ZS-35-S2</strain>
    </source>
</reference>
<dbReference type="EMBL" id="JBHSPR010000117">
    <property type="protein sequence ID" value="MFC6023768.1"/>
    <property type="molecule type" value="Genomic_DNA"/>
</dbReference>
<evidence type="ECO:0000313" key="1">
    <source>
        <dbReference type="EMBL" id="MFC6023768.1"/>
    </source>
</evidence>
<name>A0ABW1KUF4_9ACTN</name>
<dbReference type="RefSeq" id="WP_377434522.1">
    <property type="nucleotide sequence ID" value="NZ_JBHSPR010000117.1"/>
</dbReference>
<organism evidence="1 2">
    <name type="scientific">Plantactinospora solaniradicis</name>
    <dbReference type="NCBI Taxonomy" id="1723736"/>
    <lineage>
        <taxon>Bacteria</taxon>
        <taxon>Bacillati</taxon>
        <taxon>Actinomycetota</taxon>
        <taxon>Actinomycetes</taxon>
        <taxon>Micromonosporales</taxon>
        <taxon>Micromonosporaceae</taxon>
        <taxon>Plantactinospora</taxon>
    </lineage>
</organism>
<evidence type="ECO:0000313" key="2">
    <source>
        <dbReference type="Proteomes" id="UP001596203"/>
    </source>
</evidence>
<gene>
    <name evidence="1" type="ORF">ACFP2T_47405</name>
</gene>
<dbReference type="Proteomes" id="UP001596203">
    <property type="component" value="Unassembled WGS sequence"/>
</dbReference>
<protein>
    <submittedName>
        <fullName evidence="1">Uncharacterized protein</fullName>
    </submittedName>
</protein>
<comment type="caution">
    <text evidence="1">The sequence shown here is derived from an EMBL/GenBank/DDBJ whole genome shotgun (WGS) entry which is preliminary data.</text>
</comment>
<sequence>MTSSVGRPLPADVDPALWYDSDPCGRHYLLVGNPHTHRGLMRAYCPEEGSYTRVSLEEIEMCSEQALYFIRGFLSGNEPPPPLTDDGDDVPMDDPHYSTWRAAIDRFHDTGHWTEPFDAETDSADDAGHLF</sequence>